<comment type="caution">
    <text evidence="1">The sequence shown here is derived from an EMBL/GenBank/DDBJ whole genome shotgun (WGS) entry which is preliminary data.</text>
</comment>
<accession>A0A316I3K8</accession>
<sequence>MPPAEALIAANAQGTAARHGGSSAHHADKHGAITLITEVPFWHDERASDDSSSDRPYAEVLRASARQLRQDAATLTGLHQRIRPHLRVASPMPAAAADFADTAVSLAAAHETIAATAGTRTATVAEVFAAESVVEMLRLRTARVLRRQLLAECEKRAAPLPLRDALDEVDVLFDQWCEQAENTLSEKTFPLRQLVSLQMAAALAVVSRLAQPTREASATAAAAQ</sequence>
<evidence type="ECO:0000313" key="2">
    <source>
        <dbReference type="Proteomes" id="UP000246005"/>
    </source>
</evidence>
<organism evidence="1 2">
    <name type="scientific">Lentzea atacamensis</name>
    <dbReference type="NCBI Taxonomy" id="531938"/>
    <lineage>
        <taxon>Bacteria</taxon>
        <taxon>Bacillati</taxon>
        <taxon>Actinomycetota</taxon>
        <taxon>Actinomycetes</taxon>
        <taxon>Pseudonocardiales</taxon>
        <taxon>Pseudonocardiaceae</taxon>
        <taxon>Lentzea</taxon>
    </lineage>
</organism>
<protein>
    <submittedName>
        <fullName evidence="1">Uncharacterized protein</fullName>
    </submittedName>
</protein>
<name>A0A316I3K8_9PSEU</name>
<reference evidence="1 2" key="1">
    <citation type="submission" date="2018-05" db="EMBL/GenBank/DDBJ databases">
        <title>Genomic Encyclopedia of Type Strains, Phase IV (KMG-IV): sequencing the most valuable type-strain genomes for metagenomic binning, comparative biology and taxonomic classification.</title>
        <authorList>
            <person name="Goeker M."/>
        </authorList>
    </citation>
    <scope>NUCLEOTIDE SEQUENCE [LARGE SCALE GENOMIC DNA]</scope>
    <source>
        <strain evidence="1 2">DSM 45480</strain>
    </source>
</reference>
<dbReference type="EMBL" id="QGHB01000004">
    <property type="protein sequence ID" value="PWK86970.1"/>
    <property type="molecule type" value="Genomic_DNA"/>
</dbReference>
<gene>
    <name evidence="1" type="ORF">C8D88_104131</name>
</gene>
<dbReference type="AlphaFoldDB" id="A0A316I3K8"/>
<proteinExistence type="predicted"/>
<dbReference type="RefSeq" id="WP_109636616.1">
    <property type="nucleotide sequence ID" value="NZ_QGHB01000004.1"/>
</dbReference>
<evidence type="ECO:0000313" key="1">
    <source>
        <dbReference type="EMBL" id="PWK86970.1"/>
    </source>
</evidence>
<dbReference type="Proteomes" id="UP000246005">
    <property type="component" value="Unassembled WGS sequence"/>
</dbReference>